<dbReference type="OrthoDB" id="5050657at2759"/>
<sequence length="214" mass="24031">MDKLPQECREHIASFLGKEALNNLVLVSKNYAVHFTGSNLRRIRFQGSVVPISHKLKSFLAAKSNRKHQVIRKVSIVLDSERSHSGSSRNVPLSDATAYYELVPLLVNTLSRMTGLRGLSLAAKRLSDEKAHEFSVLLAPTQKWDKVKSLKISGPTDVVCAVLDHCDAKALETVHLCKRTDSPEYSALKSMYPTYSLQYSLKELCLWYQPPPSY</sequence>
<organism evidence="1 2">
    <name type="scientific">Fusarium sarcochroum</name>
    <dbReference type="NCBI Taxonomy" id="1208366"/>
    <lineage>
        <taxon>Eukaryota</taxon>
        <taxon>Fungi</taxon>
        <taxon>Dikarya</taxon>
        <taxon>Ascomycota</taxon>
        <taxon>Pezizomycotina</taxon>
        <taxon>Sordariomycetes</taxon>
        <taxon>Hypocreomycetidae</taxon>
        <taxon>Hypocreales</taxon>
        <taxon>Nectriaceae</taxon>
        <taxon>Fusarium</taxon>
        <taxon>Fusarium lateritium species complex</taxon>
    </lineage>
</organism>
<evidence type="ECO:0008006" key="3">
    <source>
        <dbReference type="Google" id="ProtNLM"/>
    </source>
</evidence>
<accession>A0A8H4T297</accession>
<proteinExistence type="predicted"/>
<gene>
    <name evidence="1" type="ORF">FSARC_13352</name>
</gene>
<name>A0A8H4T297_9HYPO</name>
<reference evidence="1" key="2">
    <citation type="submission" date="2020-05" db="EMBL/GenBank/DDBJ databases">
        <authorList>
            <person name="Kim H.-S."/>
            <person name="Proctor R.H."/>
            <person name="Brown D.W."/>
        </authorList>
    </citation>
    <scope>NUCLEOTIDE SEQUENCE</scope>
    <source>
        <strain evidence="1">NRRL 20472</strain>
    </source>
</reference>
<comment type="caution">
    <text evidence="1">The sequence shown here is derived from an EMBL/GenBank/DDBJ whole genome shotgun (WGS) entry which is preliminary data.</text>
</comment>
<evidence type="ECO:0000313" key="2">
    <source>
        <dbReference type="Proteomes" id="UP000622797"/>
    </source>
</evidence>
<reference evidence="1" key="1">
    <citation type="journal article" date="2020" name="BMC Genomics">
        <title>Correction to: Identification and distribution of gene clusters required for synthesis of sphingolipid metabolism inhibitors in diverse species of the filamentous fungus Fusarium.</title>
        <authorList>
            <person name="Kim H.S."/>
            <person name="Lohmar J.M."/>
            <person name="Busman M."/>
            <person name="Brown D.W."/>
            <person name="Naumann T.A."/>
            <person name="Divon H.H."/>
            <person name="Lysoe E."/>
            <person name="Uhlig S."/>
            <person name="Proctor R.H."/>
        </authorList>
    </citation>
    <scope>NUCLEOTIDE SEQUENCE</scope>
    <source>
        <strain evidence="1">NRRL 20472</strain>
    </source>
</reference>
<dbReference type="EMBL" id="JABEXW010000991">
    <property type="protein sequence ID" value="KAF4949883.1"/>
    <property type="molecule type" value="Genomic_DNA"/>
</dbReference>
<protein>
    <recommendedName>
        <fullName evidence="3">F-box domain-containing protein</fullName>
    </recommendedName>
</protein>
<dbReference type="AlphaFoldDB" id="A0A8H4T297"/>
<keyword evidence="2" id="KW-1185">Reference proteome</keyword>
<evidence type="ECO:0000313" key="1">
    <source>
        <dbReference type="EMBL" id="KAF4949883.1"/>
    </source>
</evidence>
<dbReference type="Proteomes" id="UP000622797">
    <property type="component" value="Unassembled WGS sequence"/>
</dbReference>